<dbReference type="FunFam" id="3.40.640.10:FF:000236">
    <property type="entry name" value="Alanine aminotransferase 2"/>
    <property type="match status" value="1"/>
</dbReference>
<evidence type="ECO:0000256" key="1">
    <source>
        <dbReference type="ARBA" id="ARBA00001933"/>
    </source>
</evidence>
<dbReference type="CDD" id="cd00609">
    <property type="entry name" value="AAT_like"/>
    <property type="match status" value="1"/>
</dbReference>
<dbReference type="FunFam" id="3.90.1150.10:FF:000151">
    <property type="entry name" value="Alanine aminotransferase 2"/>
    <property type="match status" value="1"/>
</dbReference>
<evidence type="ECO:0000259" key="10">
    <source>
        <dbReference type="Pfam" id="PF00155"/>
    </source>
</evidence>
<dbReference type="SUPFAM" id="SSF53383">
    <property type="entry name" value="PLP-dependent transferases"/>
    <property type="match status" value="1"/>
</dbReference>
<dbReference type="EMBL" id="JAFNEN010000136">
    <property type="protein sequence ID" value="KAG8192656.1"/>
    <property type="molecule type" value="Genomic_DNA"/>
</dbReference>
<dbReference type="InterPro" id="IPR045088">
    <property type="entry name" value="ALAT1/2-like"/>
</dbReference>
<comment type="catalytic activity">
    <reaction evidence="9">
        <text>L-alanine + 2-oxoglutarate = pyruvate + L-glutamate</text>
        <dbReference type="Rhea" id="RHEA:19453"/>
        <dbReference type="ChEBI" id="CHEBI:15361"/>
        <dbReference type="ChEBI" id="CHEBI:16810"/>
        <dbReference type="ChEBI" id="CHEBI:29985"/>
        <dbReference type="ChEBI" id="CHEBI:57972"/>
        <dbReference type="EC" id="2.6.1.2"/>
    </reaction>
</comment>
<dbReference type="Gene3D" id="3.40.640.10">
    <property type="entry name" value="Type I PLP-dependent aspartate aminotransferase-like (Major domain)"/>
    <property type="match status" value="1"/>
</dbReference>
<sequence>MSNARKKKNKSSFINEKFPHTMEENNNLGYIPNLRTDTINQNFKHFEFPWPWPSLLVNKANEITAEIRKGKKFPFKEVFHLHSGDPQGLGQKPLTFVRKILSLCMDPSLLQNGDYPSDIKQRVSTILTNCIGRNTGSYSLSLGLEVVRKQVAKFIQLRDGVPAHYEDIFLTPGATDALRVLLYMLSYKDESDKPVGVMVPVPQYPLFSCTAVEYGMYQIKYYLNEDTDWSLDVPELQRAINASRIHCKPKVLVIINPGNPSGFVLSKTDIQNIIKFAYKESLFILADEVYQDNVYDSDIEFLSFKKILFEMGPPYDQIQLASVMSGSKGCVAECGARSGYCEILNVDSEVKDVLRKLSSLKNVQNIPAQIVTYCLTNPPQPEEPSHKLYEMEKKLILNSLRERAQFCYEKLNGVPGLSCRRVIGAIFVYPRIHLSRKAVKEAEARNQTPDEFYAMELLENHGVCVLPGCLFGQRTGTYHFRMPFLSQMETLKEIIETILCFHQSFMEKFKDDICQTCNI</sequence>
<dbReference type="Pfam" id="PF00155">
    <property type="entry name" value="Aminotran_1_2"/>
    <property type="match status" value="1"/>
</dbReference>
<keyword evidence="12" id="KW-1185">Reference proteome</keyword>
<proteinExistence type="inferred from homology"/>
<dbReference type="Gene3D" id="3.90.1150.10">
    <property type="entry name" value="Aspartate Aminotransferase, domain 1"/>
    <property type="match status" value="1"/>
</dbReference>
<evidence type="ECO:0000256" key="3">
    <source>
        <dbReference type="ARBA" id="ARBA00022576"/>
    </source>
</evidence>
<name>A0AAV6VAI1_9ARAC</name>
<dbReference type="InterPro" id="IPR015422">
    <property type="entry name" value="PyrdxlP-dep_Trfase_small"/>
</dbReference>
<comment type="pathway">
    <text evidence="6">Amino-acid degradation; L-alanine degradation via transaminase pathway; pyruvate from L-alanine: step 1/1.</text>
</comment>
<dbReference type="GO" id="GO:0030170">
    <property type="term" value="F:pyridoxal phosphate binding"/>
    <property type="evidence" value="ECO:0007669"/>
    <property type="project" value="InterPro"/>
</dbReference>
<evidence type="ECO:0000313" key="12">
    <source>
        <dbReference type="Proteomes" id="UP000827092"/>
    </source>
</evidence>
<evidence type="ECO:0000256" key="9">
    <source>
        <dbReference type="ARBA" id="ARBA00047412"/>
    </source>
</evidence>
<evidence type="ECO:0000256" key="2">
    <source>
        <dbReference type="ARBA" id="ARBA00011738"/>
    </source>
</evidence>
<evidence type="ECO:0000256" key="5">
    <source>
        <dbReference type="ARBA" id="ARBA00022898"/>
    </source>
</evidence>
<dbReference type="AlphaFoldDB" id="A0AAV6VAI1"/>
<dbReference type="Gene3D" id="1.10.287.1970">
    <property type="match status" value="1"/>
</dbReference>
<dbReference type="EC" id="2.6.1.2" evidence="8"/>
<evidence type="ECO:0000256" key="7">
    <source>
        <dbReference type="ARBA" id="ARBA00025785"/>
    </source>
</evidence>
<comment type="subunit">
    <text evidence="2">Homodimer.</text>
</comment>
<evidence type="ECO:0000256" key="8">
    <source>
        <dbReference type="ARBA" id="ARBA00026106"/>
    </source>
</evidence>
<protein>
    <recommendedName>
        <fullName evidence="8">alanine transaminase</fullName>
        <ecNumber evidence="8">2.6.1.2</ecNumber>
    </recommendedName>
</protein>
<evidence type="ECO:0000313" key="11">
    <source>
        <dbReference type="EMBL" id="KAG8192656.1"/>
    </source>
</evidence>
<dbReference type="InterPro" id="IPR015424">
    <property type="entry name" value="PyrdxlP-dep_Trfase"/>
</dbReference>
<comment type="caution">
    <text evidence="11">The sequence shown here is derived from an EMBL/GenBank/DDBJ whole genome shotgun (WGS) entry which is preliminary data.</text>
</comment>
<dbReference type="PANTHER" id="PTHR11751:SF29">
    <property type="entry name" value="ALANINE TRANSAMINASE"/>
    <property type="match status" value="1"/>
</dbReference>
<dbReference type="PANTHER" id="PTHR11751">
    <property type="entry name" value="ALANINE AMINOTRANSFERASE"/>
    <property type="match status" value="1"/>
</dbReference>
<dbReference type="InterPro" id="IPR015421">
    <property type="entry name" value="PyrdxlP-dep_Trfase_major"/>
</dbReference>
<organism evidence="11 12">
    <name type="scientific">Oedothorax gibbosus</name>
    <dbReference type="NCBI Taxonomy" id="931172"/>
    <lineage>
        <taxon>Eukaryota</taxon>
        <taxon>Metazoa</taxon>
        <taxon>Ecdysozoa</taxon>
        <taxon>Arthropoda</taxon>
        <taxon>Chelicerata</taxon>
        <taxon>Arachnida</taxon>
        <taxon>Araneae</taxon>
        <taxon>Araneomorphae</taxon>
        <taxon>Entelegynae</taxon>
        <taxon>Araneoidea</taxon>
        <taxon>Linyphiidae</taxon>
        <taxon>Erigoninae</taxon>
        <taxon>Oedothorax</taxon>
    </lineage>
</organism>
<evidence type="ECO:0000256" key="6">
    <source>
        <dbReference type="ARBA" id="ARBA00025708"/>
    </source>
</evidence>
<comment type="cofactor">
    <cofactor evidence="1">
        <name>pyridoxal 5'-phosphate</name>
        <dbReference type="ChEBI" id="CHEBI:597326"/>
    </cofactor>
</comment>
<gene>
    <name evidence="11" type="ORF">JTE90_009686</name>
</gene>
<dbReference type="Proteomes" id="UP000827092">
    <property type="component" value="Unassembled WGS sequence"/>
</dbReference>
<accession>A0AAV6VAI1</accession>
<keyword evidence="3" id="KW-0032">Aminotransferase</keyword>
<evidence type="ECO:0000256" key="4">
    <source>
        <dbReference type="ARBA" id="ARBA00022679"/>
    </source>
</evidence>
<reference evidence="11 12" key="1">
    <citation type="journal article" date="2022" name="Nat. Ecol. Evol.">
        <title>A masculinizing supergene underlies an exaggerated male reproductive morph in a spider.</title>
        <authorList>
            <person name="Hendrickx F."/>
            <person name="De Corte Z."/>
            <person name="Sonet G."/>
            <person name="Van Belleghem S.M."/>
            <person name="Kostlbacher S."/>
            <person name="Vangestel C."/>
        </authorList>
    </citation>
    <scope>NUCLEOTIDE SEQUENCE [LARGE SCALE GENOMIC DNA]</scope>
    <source>
        <strain evidence="11">W744_W776</strain>
    </source>
</reference>
<keyword evidence="4" id="KW-0808">Transferase</keyword>
<keyword evidence="5" id="KW-0663">Pyridoxal phosphate</keyword>
<dbReference type="InterPro" id="IPR004839">
    <property type="entry name" value="Aminotransferase_I/II_large"/>
</dbReference>
<dbReference type="GO" id="GO:0004021">
    <property type="term" value="F:L-alanine:2-oxoglutarate aminotransferase activity"/>
    <property type="evidence" value="ECO:0007669"/>
    <property type="project" value="UniProtKB-EC"/>
</dbReference>
<comment type="similarity">
    <text evidence="7">Belongs to the class-I pyridoxal-phosphate-dependent aminotransferase family. Alanine aminotransferase subfamily.</text>
</comment>
<feature type="domain" description="Aminotransferase class I/classII large" evidence="10">
    <location>
        <begin position="130"/>
        <end position="498"/>
    </location>
</feature>